<name>A0ABS8GXW4_9FLAO</name>
<comment type="caution">
    <text evidence="3">The sequence shown here is derived from an EMBL/GenBank/DDBJ whole genome shotgun (WGS) entry which is preliminary data.</text>
</comment>
<protein>
    <submittedName>
        <fullName evidence="3">Glycosyltransferase family 4 protein</fullName>
    </submittedName>
</protein>
<dbReference type="RefSeq" id="WP_228231554.1">
    <property type="nucleotide sequence ID" value="NZ_JAJGMW010000031.1"/>
</dbReference>
<sequence>MKRRILYLGNKLAHKGFTPTNIDTLGPLLEQEGYDLLYAGTKKAKLLRFAQMVQMILTYRKQVDYVLLDTYSTQYFWFAYTAARLCNLVDLKYIPILHGGDLPKRLSRSPKSARFLFGQSHKNIAPSRYLKEAFEKAGFFNVEVIPNSIDLADYPYTGKRSYTAPNLLWVRSFAEIYNPMLALKLVERLLKDYPMTGLTMVGPDKDGSLERCRSYVLAQKLPVVFTGKLSKAQWISLSADHNLFLNTTHYDNTPVSVIEAMALGLPVVSTKVGGIPYLIQDEITGLLYDDDSLEQLHDAVMQIMTRPSLVEKIISNARERVEEYSWEHVKSMWHKLLT</sequence>
<reference evidence="3 4" key="1">
    <citation type="submission" date="2021-11" db="EMBL/GenBank/DDBJ databases">
        <title>Seasonal and diel survey of microbial diversity of the Tyrrhenian coast.</title>
        <authorList>
            <person name="Gattoni G."/>
            <person name="Corral P."/>
        </authorList>
    </citation>
    <scope>NUCLEOTIDE SEQUENCE [LARGE SCALE GENOMIC DNA]</scope>
    <source>
        <strain evidence="3 4">Mr9</strain>
    </source>
</reference>
<evidence type="ECO:0000259" key="2">
    <source>
        <dbReference type="Pfam" id="PF13439"/>
    </source>
</evidence>
<feature type="domain" description="Glycosyl transferase family 1" evidence="1">
    <location>
        <begin position="167"/>
        <end position="320"/>
    </location>
</feature>
<dbReference type="PANTHER" id="PTHR45947">
    <property type="entry name" value="SULFOQUINOVOSYL TRANSFERASE SQD2"/>
    <property type="match status" value="1"/>
</dbReference>
<dbReference type="Gene3D" id="3.40.50.2000">
    <property type="entry name" value="Glycogen Phosphorylase B"/>
    <property type="match status" value="2"/>
</dbReference>
<dbReference type="InterPro" id="IPR028098">
    <property type="entry name" value="Glyco_trans_4-like_N"/>
</dbReference>
<dbReference type="SUPFAM" id="SSF53756">
    <property type="entry name" value="UDP-Glycosyltransferase/glycogen phosphorylase"/>
    <property type="match status" value="1"/>
</dbReference>
<gene>
    <name evidence="3" type="ORF">LLW17_17355</name>
</gene>
<dbReference type="Pfam" id="PF00534">
    <property type="entry name" value="Glycos_transf_1"/>
    <property type="match status" value="1"/>
</dbReference>
<accession>A0ABS8GXW4</accession>
<dbReference type="CDD" id="cd03801">
    <property type="entry name" value="GT4_PimA-like"/>
    <property type="match status" value="1"/>
</dbReference>
<evidence type="ECO:0000313" key="3">
    <source>
        <dbReference type="EMBL" id="MCC4214495.1"/>
    </source>
</evidence>
<keyword evidence="4" id="KW-1185">Reference proteome</keyword>
<evidence type="ECO:0000313" key="4">
    <source>
        <dbReference type="Proteomes" id="UP001197770"/>
    </source>
</evidence>
<dbReference type="Proteomes" id="UP001197770">
    <property type="component" value="Unassembled WGS sequence"/>
</dbReference>
<dbReference type="InterPro" id="IPR050194">
    <property type="entry name" value="Glycosyltransferase_grp1"/>
</dbReference>
<dbReference type="InterPro" id="IPR001296">
    <property type="entry name" value="Glyco_trans_1"/>
</dbReference>
<proteinExistence type="predicted"/>
<dbReference type="Pfam" id="PF13439">
    <property type="entry name" value="Glyco_transf_4"/>
    <property type="match status" value="1"/>
</dbReference>
<feature type="domain" description="Glycosyltransferase subfamily 4-like N-terminal" evidence="2">
    <location>
        <begin position="3"/>
        <end position="152"/>
    </location>
</feature>
<evidence type="ECO:0000259" key="1">
    <source>
        <dbReference type="Pfam" id="PF00534"/>
    </source>
</evidence>
<dbReference type="PANTHER" id="PTHR45947:SF3">
    <property type="entry name" value="SULFOQUINOVOSYL TRANSFERASE SQD2"/>
    <property type="match status" value="1"/>
</dbReference>
<dbReference type="EMBL" id="JAJGMW010000031">
    <property type="protein sequence ID" value="MCC4214495.1"/>
    <property type="molecule type" value="Genomic_DNA"/>
</dbReference>
<organism evidence="3 4">
    <name type="scientific">Leeuwenhoekiella parthenopeia</name>
    <dbReference type="NCBI Taxonomy" id="2890320"/>
    <lineage>
        <taxon>Bacteria</taxon>
        <taxon>Pseudomonadati</taxon>
        <taxon>Bacteroidota</taxon>
        <taxon>Flavobacteriia</taxon>
        <taxon>Flavobacteriales</taxon>
        <taxon>Flavobacteriaceae</taxon>
        <taxon>Leeuwenhoekiella</taxon>
    </lineage>
</organism>